<protein>
    <submittedName>
        <fullName evidence="1">Uncharacterized protein</fullName>
    </submittedName>
</protein>
<evidence type="ECO:0000313" key="2">
    <source>
        <dbReference type="Proteomes" id="UP001163104"/>
    </source>
</evidence>
<dbReference type="EMBL" id="CP107028">
    <property type="protein sequence ID" value="UYG98223.1"/>
    <property type="molecule type" value="Genomic_DNA"/>
</dbReference>
<proteinExistence type="predicted"/>
<keyword evidence="1" id="KW-0614">Plasmid</keyword>
<name>A0AA46PH66_CYTFI</name>
<gene>
    <name evidence="1" type="ORF">OD459_25470</name>
</gene>
<geneLocation type="plasmid" evidence="1 2">
    <name>p1</name>
</geneLocation>
<organism evidence="1 2">
    <name type="scientific">Cytobacillus firmus</name>
    <name type="common">Bacillus firmus</name>
    <dbReference type="NCBI Taxonomy" id="1399"/>
    <lineage>
        <taxon>Bacteria</taxon>
        <taxon>Bacillati</taxon>
        <taxon>Bacillota</taxon>
        <taxon>Bacilli</taxon>
        <taxon>Bacillales</taxon>
        <taxon>Bacillaceae</taxon>
        <taxon>Cytobacillus</taxon>
    </lineage>
</organism>
<dbReference type="Proteomes" id="UP001163104">
    <property type="component" value="Plasmid p1"/>
</dbReference>
<accession>A0AA46PH66</accession>
<reference evidence="1" key="1">
    <citation type="submission" date="2022-10" db="EMBL/GenBank/DDBJ databases">
        <title>Mechanism of multi-heavy metal repair in Cytobacillus Firmus M7.</title>
        <authorList>
            <person name="Li X."/>
            <person name="Yu C."/>
        </authorList>
    </citation>
    <scope>NUCLEOTIDE SEQUENCE</scope>
    <source>
        <strain evidence="1">M7</strain>
        <plasmid evidence="1">p1</plasmid>
    </source>
</reference>
<dbReference type="AlphaFoldDB" id="A0AA46PH66"/>
<sequence>MMSKVAVKKTGHEDIDTLLEKAYDLLEEGERLQENISVSLKFKPISPSTSRQARLKRFKKFSSKINS</sequence>
<dbReference type="RefSeq" id="WP_263600278.1">
    <property type="nucleotide sequence ID" value="NZ_CP107028.1"/>
</dbReference>
<evidence type="ECO:0000313" key="1">
    <source>
        <dbReference type="EMBL" id="UYG98223.1"/>
    </source>
</evidence>